<dbReference type="EMBL" id="MN175499">
    <property type="protein sequence ID" value="QID06616.1"/>
    <property type="molecule type" value="Genomic_DNA"/>
</dbReference>
<evidence type="ECO:0000313" key="1">
    <source>
        <dbReference type="EMBL" id="QID06616.1"/>
    </source>
</evidence>
<reference evidence="1" key="1">
    <citation type="submission" date="2019-07" db="EMBL/GenBank/DDBJ databases">
        <title>The discovery of a new lineage B mimivirus raises questions about particles surface fibrils.</title>
        <authorList>
            <person name="Silva L.K.S."/>
            <person name="Rodrigues R.A.L."/>
            <person name="Andrade A.C.S.P."/>
            <person name="Hikida H."/>
            <person name="Andreani J."/>
            <person name="Levasseur A."/>
            <person name="La Scola B."/>
            <person name="Abrahao J.S."/>
        </authorList>
    </citation>
    <scope>NUCLEOTIDE SEQUENCE</scope>
    <source>
        <strain evidence="1">B60</strain>
    </source>
</reference>
<protein>
    <submittedName>
        <fullName evidence="1">Uncharacterized protein</fullName>
    </submittedName>
</protein>
<proteinExistence type="predicted"/>
<accession>A0A6G6ADZ4</accession>
<sequence>MKLLSKKNKSINKLSEQVIKFVENNYPDVAILNNYPDVAILNDFPKSDSELNKIIDVKLSSSLKKKIC</sequence>
<organism evidence="1">
    <name type="scientific">Borely moumouvirus</name>
    <dbReference type="NCBI Taxonomy" id="2712067"/>
    <lineage>
        <taxon>Viruses</taxon>
        <taxon>Varidnaviria</taxon>
        <taxon>Bamfordvirae</taxon>
        <taxon>Nucleocytoviricota</taxon>
        <taxon>Megaviricetes</taxon>
        <taxon>Imitervirales</taxon>
        <taxon>Mimiviridae</taxon>
        <taxon>Megamimivirinae</taxon>
        <taxon>Moumouvirus</taxon>
    </lineage>
</organism>
<name>A0A6G6ADZ4_9VIRU</name>